<evidence type="ECO:0000256" key="7">
    <source>
        <dbReference type="SAM" id="MobiDB-lite"/>
    </source>
</evidence>
<feature type="region of interest" description="Disordered" evidence="7">
    <location>
        <begin position="808"/>
        <end position="830"/>
    </location>
</feature>
<dbReference type="EMBL" id="BPQB01000028">
    <property type="protein sequence ID" value="GJE92731.1"/>
    <property type="molecule type" value="Genomic_DNA"/>
</dbReference>
<dbReference type="Proteomes" id="UP000703269">
    <property type="component" value="Unassembled WGS sequence"/>
</dbReference>
<comment type="similarity">
    <text evidence="3">Belongs to the VPS53 family.</text>
</comment>
<dbReference type="Gene3D" id="1.10.357.110">
    <property type="entry name" value="Vacuolar protein sorting-associated protein 53, C-terminus"/>
    <property type="match status" value="1"/>
</dbReference>
<dbReference type="PANTHER" id="PTHR12820:SF0">
    <property type="entry name" value="VACUOLAR PROTEIN SORTING-ASSOCIATED PROTEIN 53 HOMOLOG"/>
    <property type="match status" value="1"/>
</dbReference>
<name>A0A9P3GDE5_9APHY</name>
<dbReference type="InterPro" id="IPR039766">
    <property type="entry name" value="Vps53"/>
</dbReference>
<feature type="region of interest" description="Disordered" evidence="7">
    <location>
        <begin position="421"/>
        <end position="440"/>
    </location>
</feature>
<dbReference type="AlphaFoldDB" id="A0A9P3GDE5"/>
<dbReference type="InterPro" id="IPR031745">
    <property type="entry name" value="Vps53_C"/>
</dbReference>
<evidence type="ECO:0000313" key="10">
    <source>
        <dbReference type="EMBL" id="GJE92731.1"/>
    </source>
</evidence>
<dbReference type="GO" id="GO:0005829">
    <property type="term" value="C:cytosol"/>
    <property type="evidence" value="ECO:0007669"/>
    <property type="project" value="GOC"/>
</dbReference>
<dbReference type="GO" id="GO:0010008">
    <property type="term" value="C:endosome membrane"/>
    <property type="evidence" value="ECO:0007669"/>
    <property type="project" value="UniProtKB-SubCell"/>
</dbReference>
<proteinExistence type="inferred from homology"/>
<dbReference type="InterPro" id="IPR038260">
    <property type="entry name" value="Vps53_C_sf"/>
</dbReference>
<dbReference type="GO" id="GO:0000938">
    <property type="term" value="C:GARP complex"/>
    <property type="evidence" value="ECO:0007669"/>
    <property type="project" value="InterPro"/>
</dbReference>
<keyword evidence="5" id="KW-0333">Golgi apparatus</keyword>
<dbReference type="OrthoDB" id="10261632at2759"/>
<feature type="domain" description="Vps53 C-terminal" evidence="9">
    <location>
        <begin position="655"/>
        <end position="734"/>
    </location>
</feature>
<feature type="domain" description="Vps53 N-terminal" evidence="8">
    <location>
        <begin position="51"/>
        <end position="416"/>
    </location>
</feature>
<organism evidence="10 11">
    <name type="scientific">Phanerochaete sordida</name>
    <dbReference type="NCBI Taxonomy" id="48140"/>
    <lineage>
        <taxon>Eukaryota</taxon>
        <taxon>Fungi</taxon>
        <taxon>Dikarya</taxon>
        <taxon>Basidiomycota</taxon>
        <taxon>Agaricomycotina</taxon>
        <taxon>Agaricomycetes</taxon>
        <taxon>Polyporales</taxon>
        <taxon>Phanerochaetaceae</taxon>
        <taxon>Phanerochaete</taxon>
    </lineage>
</organism>
<evidence type="ECO:0000313" key="11">
    <source>
        <dbReference type="Proteomes" id="UP000703269"/>
    </source>
</evidence>
<dbReference type="PANTHER" id="PTHR12820">
    <property type="entry name" value="VACUOLAR SORTING PROTEIN 53"/>
    <property type="match status" value="1"/>
</dbReference>
<reference evidence="10 11" key="1">
    <citation type="submission" date="2021-08" db="EMBL/GenBank/DDBJ databases">
        <title>Draft Genome Sequence of Phanerochaete sordida strain YK-624.</title>
        <authorList>
            <person name="Mori T."/>
            <person name="Dohra H."/>
            <person name="Suzuki T."/>
            <person name="Kawagishi H."/>
            <person name="Hirai H."/>
        </authorList>
    </citation>
    <scope>NUCLEOTIDE SEQUENCE [LARGE SCALE GENOMIC DNA]</scope>
    <source>
        <strain evidence="10 11">YK-624</strain>
    </source>
</reference>
<evidence type="ECO:0000256" key="1">
    <source>
        <dbReference type="ARBA" id="ARBA00004150"/>
    </source>
</evidence>
<keyword evidence="4" id="KW-0967">Endosome</keyword>
<dbReference type="GO" id="GO:0042147">
    <property type="term" value="P:retrograde transport, endosome to Golgi"/>
    <property type="evidence" value="ECO:0007669"/>
    <property type="project" value="InterPro"/>
</dbReference>
<evidence type="ECO:0000256" key="5">
    <source>
        <dbReference type="ARBA" id="ARBA00023034"/>
    </source>
</evidence>
<dbReference type="InterPro" id="IPR007234">
    <property type="entry name" value="Vps53_N"/>
</dbReference>
<keyword evidence="11" id="KW-1185">Reference proteome</keyword>
<evidence type="ECO:0000259" key="8">
    <source>
        <dbReference type="Pfam" id="PF04100"/>
    </source>
</evidence>
<accession>A0A9P3GDE5</accession>
<evidence type="ECO:0000256" key="4">
    <source>
        <dbReference type="ARBA" id="ARBA00022753"/>
    </source>
</evidence>
<evidence type="ECO:0000259" key="9">
    <source>
        <dbReference type="Pfam" id="PF16854"/>
    </source>
</evidence>
<comment type="caution">
    <text evidence="10">The sequence shown here is derived from an EMBL/GenBank/DDBJ whole genome shotgun (WGS) entry which is preliminary data.</text>
</comment>
<evidence type="ECO:0000256" key="3">
    <source>
        <dbReference type="ARBA" id="ARBA00008628"/>
    </source>
</evidence>
<gene>
    <name evidence="10" type="ORF">PsYK624_088870</name>
</gene>
<dbReference type="Pfam" id="PF04100">
    <property type="entry name" value="Vps53_N"/>
    <property type="match status" value="1"/>
</dbReference>
<keyword evidence="6" id="KW-0472">Membrane</keyword>
<evidence type="ECO:0000256" key="6">
    <source>
        <dbReference type="ARBA" id="ARBA00023136"/>
    </source>
</evidence>
<protein>
    <submittedName>
        <fullName evidence="10">Vacuolar protein sorting-associated protein 53 -like protein</fullName>
    </submittedName>
</protein>
<evidence type="ECO:0000256" key="2">
    <source>
        <dbReference type="ARBA" id="ARBA00004481"/>
    </source>
</evidence>
<sequence length="848" mass="94603">MSTAPLRYPAALTNARREDALPHELIVSIQRVLDLHPGADADPLDDLSDGFSPIGVLNEFFPTEASLSKLETVQTQLVQTEQELQHEISLLQEDLRKEQDPNRMQAIQEMISELLGQMSRIREKATESEAVVRNITKEIQVLDLAKRNLILSMTTMKRLQSLVNALGQLEEQMKENRYAEIAQTLAAVKQITASFKQYNSLHRMNQITRRVHDMQNELRAKIDADWDKFYAQDPAKPVKPSTMAAACRVVDVLGPDVRAAFIERYVALELKEYRRIFKASDEAGQMDNVTNRFGWCRRLLQAHETETGRVFPGDWQVGWHLTAKFIEITRDDMTTLLSKAGSGLSVKLLLDTLQEVLDFEASIVKKFATPLVDILKVTQPITGSRPNKPISAAFEPHMSVFISAQDKALSDMLSKYRGPKSRTSLEASAPEGDDSEPRASVFPSSTELFYFYAQILEQCANLFTGQPLYDLAQLQKKWLKIYAEEVLVASLKRPASFVRRSIETRLDMNELKNACVLINTADYCHQTALELEEKIREKVSDTYKEKISFQEECDLFVSAVSAAILAILKELEGACEPAFTAMSRMSWSTLNLVSGNSPYVDDLIKAIENVVDVVKPMIDQKKYLRNFFDKAAGLLVTKFTNALVRSRPLKEIGAEQLLIDLGIIKAALLRIPGEANITSNYTRTVTKNTQRLEALLKVIVTPVDPPEGFILNYTLLIGDQSFSNFQKILDLKGTPKQQQNDLMDSFLSITSTKTDLESTSFLSSLDMEPAQSSLTSSNLGSPGGSRVNLLAGTGGESILAALTSPPLASGLSGSGSDTPPREAQPTSKFSDFRRFVSFAVRRDSMQHP</sequence>
<comment type="subcellular location">
    <subcellularLocation>
        <location evidence="2">Endosome membrane</location>
        <topology evidence="2">Peripheral membrane protein</topology>
    </subcellularLocation>
    <subcellularLocation>
        <location evidence="1">Golgi apparatus</location>
        <location evidence="1">trans-Golgi network membrane</location>
        <topology evidence="1">Peripheral membrane protein</topology>
    </subcellularLocation>
</comment>
<dbReference type="Pfam" id="PF16854">
    <property type="entry name" value="VPS53_C"/>
    <property type="match status" value="1"/>
</dbReference>